<dbReference type="GO" id="GO:0006508">
    <property type="term" value="P:proteolysis"/>
    <property type="evidence" value="ECO:0007669"/>
    <property type="project" value="UniProtKB-KW"/>
</dbReference>
<dbReference type="Gene3D" id="2.40.128.90">
    <property type="entry name" value="OMPT-like"/>
    <property type="match status" value="1"/>
</dbReference>
<dbReference type="Pfam" id="PF01278">
    <property type="entry name" value="Omptin"/>
    <property type="match status" value="1"/>
</dbReference>
<dbReference type="InterPro" id="IPR053724">
    <property type="entry name" value="OMP_A26_sf"/>
</dbReference>
<dbReference type="PIRSF" id="PIRSF001522">
    <property type="entry name" value="Peptidase_A26"/>
    <property type="match status" value="1"/>
</dbReference>
<keyword evidence="3" id="KW-1185">Reference proteome</keyword>
<keyword evidence="2" id="KW-0645">Protease</keyword>
<name>A0ABW0NV94_9HYPH</name>
<sequence>MPSRSGWLMTFVGFVLLSGPTLAQGFDPGSATGAAGEPMFSVTPSIGYLRSVSTENVYDPLSRSKISQLDWKSEAVTLGGRAALRPFDGVVLRGSLWAAVASEADMRDRDWLFGYRGDDSWSHQSLHPDTRVPKAWQADVSVAYRVIDGGDFAISALAGFRHYDIKYRAYGGSYVYSQNGFRDAVGNFDPSRLGISYRQQWDTPYLGLGTTYRGETLSLSAELYGSPASFGRDRDYHALRYTLFTEKFSPSAMIGANLAVEYPLTTAFSLVGRVDYTKYFEAKGGTRIYDAASGQFARIPKPGAGADAEALNVSLGVRGKI</sequence>
<feature type="signal peptide" evidence="1">
    <location>
        <begin position="1"/>
        <end position="23"/>
    </location>
</feature>
<keyword evidence="2" id="KW-0378">Hydrolase</keyword>
<dbReference type="InterPro" id="IPR020080">
    <property type="entry name" value="OM_adhesin/peptidase_omptin"/>
</dbReference>
<evidence type="ECO:0000256" key="1">
    <source>
        <dbReference type="SAM" id="SignalP"/>
    </source>
</evidence>
<feature type="chain" id="PRO_5047068250" evidence="1">
    <location>
        <begin position="24"/>
        <end position="321"/>
    </location>
</feature>
<proteinExistence type="predicted"/>
<organism evidence="2 3">
    <name type="scientific">Bosea massiliensis</name>
    <dbReference type="NCBI Taxonomy" id="151419"/>
    <lineage>
        <taxon>Bacteria</taxon>
        <taxon>Pseudomonadati</taxon>
        <taxon>Pseudomonadota</taxon>
        <taxon>Alphaproteobacteria</taxon>
        <taxon>Hyphomicrobiales</taxon>
        <taxon>Boseaceae</taxon>
        <taxon>Bosea</taxon>
    </lineage>
</organism>
<dbReference type="SUPFAM" id="SSF69917">
    <property type="entry name" value="OMPT-like"/>
    <property type="match status" value="1"/>
</dbReference>
<protein>
    <submittedName>
        <fullName evidence="2">Omptin family outer membrane protease</fullName>
        <ecNumber evidence="2">3.4.23.49</ecNumber>
    </submittedName>
</protein>
<dbReference type="RefSeq" id="WP_082735061.1">
    <property type="nucleotide sequence ID" value="NZ_JBHSLU010000004.1"/>
</dbReference>
<dbReference type="EMBL" id="JBHSLU010000004">
    <property type="protein sequence ID" value="MFC5504030.1"/>
    <property type="molecule type" value="Genomic_DNA"/>
</dbReference>
<keyword evidence="1" id="KW-0732">Signal</keyword>
<gene>
    <name evidence="2" type="ORF">ACFPN9_02020</name>
</gene>
<dbReference type="Proteomes" id="UP001596060">
    <property type="component" value="Unassembled WGS sequence"/>
</dbReference>
<evidence type="ECO:0000313" key="2">
    <source>
        <dbReference type="EMBL" id="MFC5504030.1"/>
    </source>
</evidence>
<dbReference type="InterPro" id="IPR000036">
    <property type="entry name" value="Peptidase_A26_omptin"/>
</dbReference>
<dbReference type="GO" id="GO:0004190">
    <property type="term" value="F:aspartic-type endopeptidase activity"/>
    <property type="evidence" value="ECO:0007669"/>
    <property type="project" value="UniProtKB-EC"/>
</dbReference>
<dbReference type="EC" id="3.4.23.49" evidence="2"/>
<evidence type="ECO:0000313" key="3">
    <source>
        <dbReference type="Proteomes" id="UP001596060"/>
    </source>
</evidence>
<reference evidence="3" key="1">
    <citation type="journal article" date="2019" name="Int. J. Syst. Evol. Microbiol.">
        <title>The Global Catalogue of Microorganisms (GCM) 10K type strain sequencing project: providing services to taxonomists for standard genome sequencing and annotation.</title>
        <authorList>
            <consortium name="The Broad Institute Genomics Platform"/>
            <consortium name="The Broad Institute Genome Sequencing Center for Infectious Disease"/>
            <person name="Wu L."/>
            <person name="Ma J."/>
        </authorList>
    </citation>
    <scope>NUCLEOTIDE SEQUENCE [LARGE SCALE GENOMIC DNA]</scope>
    <source>
        <strain evidence="3">CCUG 43117</strain>
    </source>
</reference>
<comment type="caution">
    <text evidence="2">The sequence shown here is derived from an EMBL/GenBank/DDBJ whole genome shotgun (WGS) entry which is preliminary data.</text>
</comment>
<dbReference type="PRINTS" id="PR00482">
    <property type="entry name" value="OMPTIN"/>
</dbReference>
<accession>A0ABW0NV94</accession>